<dbReference type="EMBL" id="BGPR01000017">
    <property type="protein sequence ID" value="GBL78978.1"/>
    <property type="molecule type" value="Genomic_DNA"/>
</dbReference>
<protein>
    <submittedName>
        <fullName evidence="1">Uncharacterized protein</fullName>
    </submittedName>
</protein>
<evidence type="ECO:0000313" key="1">
    <source>
        <dbReference type="EMBL" id="GBL78978.1"/>
    </source>
</evidence>
<dbReference type="OrthoDB" id="6764573at2759"/>
<evidence type="ECO:0000313" key="2">
    <source>
        <dbReference type="Proteomes" id="UP000499080"/>
    </source>
</evidence>
<sequence>MNQIEIYKESCGSLINLLLQRHIGYELFDPLGLIGPVITSAKIFLLRFWLQKVNWNDTVPPNDLNDWLKFLKDLPEVDKLEIPRCAIITNPVIIDLHRFCDSSDKAYGAVLYLCSKNESSEVQTSIVCCKSRVCPIKATTTPRLELSATMLLARLVSKVTSIIQVPINHIYMCSTIALAWIKIPPERLKTYVSNRVKTTPCVPIMTGDMKIQQTIQQA</sequence>
<dbReference type="InterPro" id="IPR008042">
    <property type="entry name" value="Retrotrans_Pao"/>
</dbReference>
<name>A0A4Y2AGQ8_ARAVE</name>
<comment type="caution">
    <text evidence="1">The sequence shown here is derived from an EMBL/GenBank/DDBJ whole genome shotgun (WGS) entry which is preliminary data.</text>
</comment>
<keyword evidence="2" id="KW-1185">Reference proteome</keyword>
<dbReference type="AlphaFoldDB" id="A0A4Y2AGQ8"/>
<proteinExistence type="predicted"/>
<organism evidence="1 2">
    <name type="scientific">Araneus ventricosus</name>
    <name type="common">Orbweaver spider</name>
    <name type="synonym">Epeira ventricosa</name>
    <dbReference type="NCBI Taxonomy" id="182803"/>
    <lineage>
        <taxon>Eukaryota</taxon>
        <taxon>Metazoa</taxon>
        <taxon>Ecdysozoa</taxon>
        <taxon>Arthropoda</taxon>
        <taxon>Chelicerata</taxon>
        <taxon>Arachnida</taxon>
        <taxon>Araneae</taxon>
        <taxon>Araneomorphae</taxon>
        <taxon>Entelegynae</taxon>
        <taxon>Araneoidea</taxon>
        <taxon>Araneidae</taxon>
        <taxon>Araneus</taxon>
    </lineage>
</organism>
<dbReference type="PANTHER" id="PTHR47331">
    <property type="entry name" value="PHD-TYPE DOMAIN-CONTAINING PROTEIN"/>
    <property type="match status" value="1"/>
</dbReference>
<reference evidence="1 2" key="1">
    <citation type="journal article" date="2019" name="Sci. Rep.">
        <title>Orb-weaving spider Araneus ventricosus genome elucidates the spidroin gene catalogue.</title>
        <authorList>
            <person name="Kono N."/>
            <person name="Nakamura H."/>
            <person name="Ohtoshi R."/>
            <person name="Moran D.A.P."/>
            <person name="Shinohara A."/>
            <person name="Yoshida Y."/>
            <person name="Fujiwara M."/>
            <person name="Mori M."/>
            <person name="Tomita M."/>
            <person name="Arakawa K."/>
        </authorList>
    </citation>
    <scope>NUCLEOTIDE SEQUENCE [LARGE SCALE GENOMIC DNA]</scope>
</reference>
<gene>
    <name evidence="1" type="ORF">AVEN_48940_1</name>
</gene>
<dbReference type="Proteomes" id="UP000499080">
    <property type="component" value="Unassembled WGS sequence"/>
</dbReference>
<dbReference type="Pfam" id="PF05380">
    <property type="entry name" value="Peptidase_A17"/>
    <property type="match status" value="1"/>
</dbReference>
<accession>A0A4Y2AGQ8</accession>